<comment type="similarity">
    <text evidence="1 6">Belongs to the thiolase-like superfamily. Thiolase family.</text>
</comment>
<feature type="domain" description="Thiolase N-terminal" evidence="7">
    <location>
        <begin position="1"/>
        <end position="251"/>
    </location>
</feature>
<sequence>MIVAARRTWIGTAGHGHADLSATDLAAPVLGAVLADLPAGHGLGVEDVVLGNCTGPGGNLARVAVLAAALRDPAGPLSERVPGLTIDRQCGSGLAAVLLAAQGVRAGDGDLVLAGGVESASTAPLRAHRPPRGSGAQPVPYDRAPFTPSALGDPDMGAAADTLAREHGIDRERQDAYAARSHARALAAHAAGRFGAEVVPVDGLARDERARRLDPALLARLPSAFTPGGDGTAGNASPVSDGAAAVAVVPERVRARLGVPGLRLVGGLTRGCDPRLPGWGPVPAVRELLERTGRSTDDLAALELVEAFAAQVLAFTGAFSLPDDDARLCADGGALALGHPWGASGAVSVVRLFSRLVRSGAPAGSLGLAAAAVGGGLGVAGLFEVVR</sequence>
<keyword evidence="3 6" id="KW-0808">Transferase</keyword>
<evidence type="ECO:0000313" key="10">
    <source>
        <dbReference type="Proteomes" id="UP000655570"/>
    </source>
</evidence>
<evidence type="ECO:0000313" key="9">
    <source>
        <dbReference type="EMBL" id="MBD7980879.1"/>
    </source>
</evidence>
<keyword evidence="4 6" id="KW-0012">Acyltransferase</keyword>
<dbReference type="Pfam" id="PF00108">
    <property type="entry name" value="Thiolase_N"/>
    <property type="match status" value="1"/>
</dbReference>
<dbReference type="EC" id="2.3.1.9" evidence="2"/>
<dbReference type="InterPro" id="IPR002155">
    <property type="entry name" value="Thiolase"/>
</dbReference>
<evidence type="ECO:0000259" key="8">
    <source>
        <dbReference type="Pfam" id="PF02803"/>
    </source>
</evidence>
<name>A0ABR8U010_9CELL</name>
<dbReference type="NCBIfam" id="TIGR01930">
    <property type="entry name" value="AcCoA-C-Actrans"/>
    <property type="match status" value="1"/>
</dbReference>
<accession>A0ABR8U010</accession>
<dbReference type="SUPFAM" id="SSF53901">
    <property type="entry name" value="Thiolase-like"/>
    <property type="match status" value="2"/>
</dbReference>
<dbReference type="PANTHER" id="PTHR18919">
    <property type="entry name" value="ACETYL-COA C-ACYLTRANSFERASE"/>
    <property type="match status" value="1"/>
</dbReference>
<dbReference type="InterPro" id="IPR020617">
    <property type="entry name" value="Thiolase_C"/>
</dbReference>
<evidence type="ECO:0000256" key="3">
    <source>
        <dbReference type="ARBA" id="ARBA00022679"/>
    </source>
</evidence>
<evidence type="ECO:0000256" key="5">
    <source>
        <dbReference type="ARBA" id="ARBA00040529"/>
    </source>
</evidence>
<dbReference type="PIRSF" id="PIRSF000429">
    <property type="entry name" value="Ac-CoA_Ac_transf"/>
    <property type="match status" value="1"/>
</dbReference>
<evidence type="ECO:0000256" key="2">
    <source>
        <dbReference type="ARBA" id="ARBA00012705"/>
    </source>
</evidence>
<dbReference type="Gene3D" id="3.40.47.10">
    <property type="match status" value="2"/>
</dbReference>
<dbReference type="InterPro" id="IPR020616">
    <property type="entry name" value="Thiolase_N"/>
</dbReference>
<reference evidence="9 10" key="1">
    <citation type="submission" date="2020-08" db="EMBL/GenBank/DDBJ databases">
        <title>A Genomic Blueprint of the Chicken Gut Microbiome.</title>
        <authorList>
            <person name="Gilroy R."/>
            <person name="Ravi A."/>
            <person name="Getino M."/>
            <person name="Pursley I."/>
            <person name="Horton D.L."/>
            <person name="Alikhan N.-F."/>
            <person name="Baker D."/>
            <person name="Gharbi K."/>
            <person name="Hall N."/>
            <person name="Watson M."/>
            <person name="Adriaenssens E.M."/>
            <person name="Foster-Nyarko E."/>
            <person name="Jarju S."/>
            <person name="Secka A."/>
            <person name="Antonio M."/>
            <person name="Oren A."/>
            <person name="Chaudhuri R."/>
            <person name="La Ragione R.M."/>
            <person name="Hildebrand F."/>
            <person name="Pallen M.J."/>
        </authorList>
    </citation>
    <scope>NUCLEOTIDE SEQUENCE [LARGE SCALE GENOMIC DNA]</scope>
    <source>
        <strain evidence="9 10">Sa2CUA9</strain>
    </source>
</reference>
<keyword evidence="10" id="KW-1185">Reference proteome</keyword>
<organism evidence="9 10">
    <name type="scientific">Oerskovia merdavium</name>
    <dbReference type="NCBI Taxonomy" id="2762227"/>
    <lineage>
        <taxon>Bacteria</taxon>
        <taxon>Bacillati</taxon>
        <taxon>Actinomycetota</taxon>
        <taxon>Actinomycetes</taxon>
        <taxon>Micrococcales</taxon>
        <taxon>Cellulomonadaceae</taxon>
        <taxon>Oerskovia</taxon>
    </lineage>
</organism>
<dbReference type="PANTHER" id="PTHR18919:SF107">
    <property type="entry name" value="ACETYL-COA ACETYLTRANSFERASE, CYTOSOLIC"/>
    <property type="match status" value="1"/>
</dbReference>
<dbReference type="Proteomes" id="UP000655570">
    <property type="component" value="Unassembled WGS sequence"/>
</dbReference>
<evidence type="ECO:0000259" key="7">
    <source>
        <dbReference type="Pfam" id="PF00108"/>
    </source>
</evidence>
<dbReference type="EMBL" id="JACSQF010000008">
    <property type="protein sequence ID" value="MBD7980879.1"/>
    <property type="molecule type" value="Genomic_DNA"/>
</dbReference>
<evidence type="ECO:0000256" key="6">
    <source>
        <dbReference type="RuleBase" id="RU003557"/>
    </source>
</evidence>
<dbReference type="Pfam" id="PF02803">
    <property type="entry name" value="Thiolase_C"/>
    <property type="match status" value="1"/>
</dbReference>
<evidence type="ECO:0000256" key="1">
    <source>
        <dbReference type="ARBA" id="ARBA00010982"/>
    </source>
</evidence>
<feature type="domain" description="Thiolase C-terminal" evidence="8">
    <location>
        <begin position="268"/>
        <end position="384"/>
    </location>
</feature>
<gene>
    <name evidence="9" type="ORF">H9641_09150</name>
</gene>
<proteinExistence type="inferred from homology"/>
<protein>
    <recommendedName>
        <fullName evidence="5">Probable acetyl-CoA acetyltransferase</fullName>
        <ecNumber evidence="2">2.3.1.9</ecNumber>
    </recommendedName>
</protein>
<dbReference type="InterPro" id="IPR016039">
    <property type="entry name" value="Thiolase-like"/>
</dbReference>
<dbReference type="CDD" id="cd00751">
    <property type="entry name" value="thiolase"/>
    <property type="match status" value="1"/>
</dbReference>
<comment type="caution">
    <text evidence="9">The sequence shown here is derived from an EMBL/GenBank/DDBJ whole genome shotgun (WGS) entry which is preliminary data.</text>
</comment>
<evidence type="ECO:0000256" key="4">
    <source>
        <dbReference type="ARBA" id="ARBA00023315"/>
    </source>
</evidence>